<protein>
    <submittedName>
        <fullName evidence="2">Uncharacterized protein</fullName>
    </submittedName>
</protein>
<accession>A0A7S2RA61</accession>
<dbReference type="EMBL" id="HBHJ01003722">
    <property type="protein sequence ID" value="CAD9665192.1"/>
    <property type="molecule type" value="Transcribed_RNA"/>
</dbReference>
<evidence type="ECO:0000313" key="2">
    <source>
        <dbReference type="EMBL" id="CAD9665192.1"/>
    </source>
</evidence>
<name>A0A7S2RA61_9STRA</name>
<feature type="region of interest" description="Disordered" evidence="1">
    <location>
        <begin position="241"/>
        <end position="265"/>
    </location>
</feature>
<sequence length="296" mass="31097">MAASGVVAVSAVPVQATAACDAVPASYSTTLLTAVNVQVVDAGTRMGMPRGAAEQARNRFGIQPIDGSLKVASAVAQQRIREETEMTRRAERAADGTTTTVASMYAHGDHVVGPVDGDLKVATAGMKQRMKEVNDAIKGAAAREKSGAATELPPSGKKHVDEIALTIRVQVPEGAVPESTMMVAMPRSDIPGVVAGQLMPVRVPASATPGSVIEITFGCSPEAPMTPEQKKLFQDQIEMASSRQSEGKEELDAGYSRNTGGGYQVGEYSTSEYKSTYDGGYQAGGYQVNEYKSVYD</sequence>
<evidence type="ECO:0000256" key="1">
    <source>
        <dbReference type="SAM" id="MobiDB-lite"/>
    </source>
</evidence>
<organism evidence="2">
    <name type="scientific">Rhizochromulina marina</name>
    <dbReference type="NCBI Taxonomy" id="1034831"/>
    <lineage>
        <taxon>Eukaryota</taxon>
        <taxon>Sar</taxon>
        <taxon>Stramenopiles</taxon>
        <taxon>Ochrophyta</taxon>
        <taxon>Dictyochophyceae</taxon>
        <taxon>Rhizochromulinales</taxon>
        <taxon>Rhizochromulina</taxon>
    </lineage>
</organism>
<reference evidence="2" key="1">
    <citation type="submission" date="2021-01" db="EMBL/GenBank/DDBJ databases">
        <authorList>
            <person name="Corre E."/>
            <person name="Pelletier E."/>
            <person name="Niang G."/>
            <person name="Scheremetjew M."/>
            <person name="Finn R."/>
            <person name="Kale V."/>
            <person name="Holt S."/>
            <person name="Cochrane G."/>
            <person name="Meng A."/>
            <person name="Brown T."/>
            <person name="Cohen L."/>
        </authorList>
    </citation>
    <scope>NUCLEOTIDE SEQUENCE</scope>
    <source>
        <strain evidence="2">CCMP1243</strain>
    </source>
</reference>
<dbReference type="AlphaFoldDB" id="A0A7S2RA61"/>
<gene>
    <name evidence="2" type="ORF">RMAR1173_LOCUS2380</name>
</gene>
<proteinExistence type="predicted"/>